<dbReference type="RefSeq" id="WP_067396041.1">
    <property type="nucleotide sequence ID" value="NZ_BAAAHU010000053.1"/>
</dbReference>
<dbReference type="InterPro" id="IPR000182">
    <property type="entry name" value="GNAT_dom"/>
</dbReference>
<organism evidence="5 6">
    <name type="scientific">Streptomyces thermogriseus</name>
    <dbReference type="NCBI Taxonomy" id="75292"/>
    <lineage>
        <taxon>Bacteria</taxon>
        <taxon>Bacillati</taxon>
        <taxon>Actinomycetota</taxon>
        <taxon>Actinomycetes</taxon>
        <taxon>Kitasatosporales</taxon>
        <taxon>Streptomycetaceae</taxon>
        <taxon>Streptomyces</taxon>
    </lineage>
</organism>
<dbReference type="PANTHER" id="PTHR43877">
    <property type="entry name" value="AMINOALKYLPHOSPHONATE N-ACETYLTRANSFERASE-RELATED-RELATED"/>
    <property type="match status" value="1"/>
</dbReference>
<keyword evidence="2" id="KW-0012">Acyltransferase</keyword>
<proteinExistence type="predicted"/>
<dbReference type="Proteomes" id="UP001501072">
    <property type="component" value="Unassembled WGS sequence"/>
</dbReference>
<feature type="region of interest" description="Disordered" evidence="3">
    <location>
        <begin position="61"/>
        <end position="82"/>
    </location>
</feature>
<dbReference type="PROSITE" id="PS51186">
    <property type="entry name" value="GNAT"/>
    <property type="match status" value="1"/>
</dbReference>
<evidence type="ECO:0000259" key="4">
    <source>
        <dbReference type="PROSITE" id="PS51186"/>
    </source>
</evidence>
<protein>
    <submittedName>
        <fullName evidence="5">GNAT family N-acetyltransferase</fullName>
    </submittedName>
</protein>
<evidence type="ECO:0000313" key="6">
    <source>
        <dbReference type="Proteomes" id="UP001501072"/>
    </source>
</evidence>
<evidence type="ECO:0000256" key="2">
    <source>
        <dbReference type="ARBA" id="ARBA00023315"/>
    </source>
</evidence>
<dbReference type="Gene3D" id="3.40.630.30">
    <property type="match status" value="1"/>
</dbReference>
<gene>
    <name evidence="5" type="ORF">GCM10009564_43740</name>
</gene>
<sequence>MAFENGWNDWYLTRDLEDFLTRAGEFLRSRPARHTVHLTVTETLRSRGLHVYGDADPEFGVLTGKEEKAPTGEGGEEERGEEAARVRGTFLHTPPYPLGLTSLTEREADALAARLADLGREPSGVLADRDTAAAFAEAWRRRTGAEVTLRQRQRLYRLGELTVPQPVPPGRARRAGETDRKLLARWFEEFCTDSGEAIARDPEEWADERVERGSVLLWETPDGTPVAMAGTTPEIAGQVRVAGVYTPAHLRRRGYAGAVTAAVSRAAREAGAQEVLLFTDLANPTSNGLYQRIGYRPVSDFAVYAFG</sequence>
<evidence type="ECO:0000256" key="3">
    <source>
        <dbReference type="SAM" id="MobiDB-lite"/>
    </source>
</evidence>
<dbReference type="SUPFAM" id="SSF55729">
    <property type="entry name" value="Acyl-CoA N-acyltransferases (Nat)"/>
    <property type="match status" value="1"/>
</dbReference>
<evidence type="ECO:0000313" key="5">
    <source>
        <dbReference type="EMBL" id="GAA1014357.1"/>
    </source>
</evidence>
<dbReference type="Pfam" id="PF00583">
    <property type="entry name" value="Acetyltransf_1"/>
    <property type="match status" value="1"/>
</dbReference>
<keyword evidence="1" id="KW-0808">Transferase</keyword>
<reference evidence="6" key="1">
    <citation type="journal article" date="2019" name="Int. J. Syst. Evol. Microbiol.">
        <title>The Global Catalogue of Microorganisms (GCM) 10K type strain sequencing project: providing services to taxonomists for standard genome sequencing and annotation.</title>
        <authorList>
            <consortium name="The Broad Institute Genomics Platform"/>
            <consortium name="The Broad Institute Genome Sequencing Center for Infectious Disease"/>
            <person name="Wu L."/>
            <person name="Ma J."/>
        </authorList>
    </citation>
    <scope>NUCLEOTIDE SEQUENCE [LARGE SCALE GENOMIC DNA]</scope>
    <source>
        <strain evidence="6">JCM 11269</strain>
    </source>
</reference>
<dbReference type="InterPro" id="IPR016181">
    <property type="entry name" value="Acyl_CoA_acyltransferase"/>
</dbReference>
<dbReference type="EMBL" id="BAAAHU010000053">
    <property type="protein sequence ID" value="GAA1014357.1"/>
    <property type="molecule type" value="Genomic_DNA"/>
</dbReference>
<comment type="caution">
    <text evidence="5">The sequence shown here is derived from an EMBL/GenBank/DDBJ whole genome shotgun (WGS) entry which is preliminary data.</text>
</comment>
<evidence type="ECO:0000256" key="1">
    <source>
        <dbReference type="ARBA" id="ARBA00022679"/>
    </source>
</evidence>
<dbReference type="InterPro" id="IPR050832">
    <property type="entry name" value="Bact_Acetyltransf"/>
</dbReference>
<keyword evidence="6" id="KW-1185">Reference proteome</keyword>
<feature type="domain" description="N-acetyltransferase" evidence="4">
    <location>
        <begin position="170"/>
        <end position="307"/>
    </location>
</feature>
<accession>A0ABP4DLT7</accession>
<name>A0ABP4DLT7_9ACTN</name>